<proteinExistence type="predicted"/>
<name>A0ABR2KYM1_9EUKA</name>
<organism evidence="1 2">
    <name type="scientific">Tritrichomonas musculus</name>
    <dbReference type="NCBI Taxonomy" id="1915356"/>
    <lineage>
        <taxon>Eukaryota</taxon>
        <taxon>Metamonada</taxon>
        <taxon>Parabasalia</taxon>
        <taxon>Tritrichomonadida</taxon>
        <taxon>Tritrichomonadidae</taxon>
        <taxon>Tritrichomonas</taxon>
    </lineage>
</organism>
<sequence>MELPVLDFHTKRDISIKDLNGPTITMPLKHVQHNNSKPETMLYNLTKSINANDISNIDYTAGVRNKHELKALSERFCDNIILYYLVPIKDKKGNKVEYLSKFLQNIHPRLRDY</sequence>
<gene>
    <name evidence="1" type="ORF">M9Y10_014122</name>
</gene>
<accession>A0ABR2KYM1</accession>
<dbReference type="EMBL" id="JAPFFF010000002">
    <property type="protein sequence ID" value="KAK8896227.1"/>
    <property type="molecule type" value="Genomic_DNA"/>
</dbReference>
<keyword evidence="2" id="KW-1185">Reference proteome</keyword>
<protein>
    <submittedName>
        <fullName evidence="1">Uncharacterized protein</fullName>
    </submittedName>
</protein>
<reference evidence="1 2" key="1">
    <citation type="submission" date="2024-04" db="EMBL/GenBank/DDBJ databases">
        <title>Tritrichomonas musculus Genome.</title>
        <authorList>
            <person name="Alves-Ferreira E."/>
            <person name="Grigg M."/>
            <person name="Lorenzi H."/>
            <person name="Galac M."/>
        </authorList>
    </citation>
    <scope>NUCLEOTIDE SEQUENCE [LARGE SCALE GENOMIC DNA]</scope>
    <source>
        <strain evidence="1 2">EAF2021</strain>
    </source>
</reference>
<evidence type="ECO:0000313" key="2">
    <source>
        <dbReference type="Proteomes" id="UP001470230"/>
    </source>
</evidence>
<evidence type="ECO:0000313" key="1">
    <source>
        <dbReference type="EMBL" id="KAK8896227.1"/>
    </source>
</evidence>
<dbReference type="Proteomes" id="UP001470230">
    <property type="component" value="Unassembled WGS sequence"/>
</dbReference>
<comment type="caution">
    <text evidence="1">The sequence shown here is derived from an EMBL/GenBank/DDBJ whole genome shotgun (WGS) entry which is preliminary data.</text>
</comment>